<dbReference type="AlphaFoldDB" id="A0AA39X058"/>
<organism evidence="1 2">
    <name type="scientific">Bombardia bombarda</name>
    <dbReference type="NCBI Taxonomy" id="252184"/>
    <lineage>
        <taxon>Eukaryota</taxon>
        <taxon>Fungi</taxon>
        <taxon>Dikarya</taxon>
        <taxon>Ascomycota</taxon>
        <taxon>Pezizomycotina</taxon>
        <taxon>Sordariomycetes</taxon>
        <taxon>Sordariomycetidae</taxon>
        <taxon>Sordariales</taxon>
        <taxon>Lasiosphaeriaceae</taxon>
        <taxon>Bombardia</taxon>
    </lineage>
</organism>
<keyword evidence="2" id="KW-1185">Reference proteome</keyword>
<dbReference type="Proteomes" id="UP001174934">
    <property type="component" value="Unassembled WGS sequence"/>
</dbReference>
<evidence type="ECO:0000313" key="2">
    <source>
        <dbReference type="Proteomes" id="UP001174934"/>
    </source>
</evidence>
<accession>A0AA39X058</accession>
<proteinExistence type="predicted"/>
<gene>
    <name evidence="1" type="ORF">B0T17DRAFT_253562</name>
</gene>
<protein>
    <submittedName>
        <fullName evidence="1">Uncharacterized protein</fullName>
    </submittedName>
</protein>
<sequence>MLTPPPSSMIKPLDPGGWRVIDNAPFNNLEEDHFASTSLHLTFTEYCRPLDFSRGLQDVQVELLESYISVHDGGKWVADVDILGALEYPFLKFVPIDHLSVTPCSHGDDGSASQISRDVISIENWEGLLDLPRSLSVVRASGNPVARLAVSAVLVELIEEVVAGTRRHRIAQILVLPPEGRVCLKCLEQNWSLRNTVIIY</sequence>
<name>A0AA39X058_9PEZI</name>
<dbReference type="EMBL" id="JAULSR010000003">
    <property type="protein sequence ID" value="KAK0624811.1"/>
    <property type="molecule type" value="Genomic_DNA"/>
</dbReference>
<comment type="caution">
    <text evidence="1">The sequence shown here is derived from an EMBL/GenBank/DDBJ whole genome shotgun (WGS) entry which is preliminary data.</text>
</comment>
<reference evidence="1" key="1">
    <citation type="submission" date="2023-06" db="EMBL/GenBank/DDBJ databases">
        <title>Genome-scale phylogeny and comparative genomics of the fungal order Sordariales.</title>
        <authorList>
            <consortium name="Lawrence Berkeley National Laboratory"/>
            <person name="Hensen N."/>
            <person name="Bonometti L."/>
            <person name="Westerberg I."/>
            <person name="Brannstrom I.O."/>
            <person name="Guillou S."/>
            <person name="Cros-Aarteil S."/>
            <person name="Calhoun S."/>
            <person name="Haridas S."/>
            <person name="Kuo A."/>
            <person name="Mondo S."/>
            <person name="Pangilinan J."/>
            <person name="Riley R."/>
            <person name="LaButti K."/>
            <person name="Andreopoulos B."/>
            <person name="Lipzen A."/>
            <person name="Chen C."/>
            <person name="Yanf M."/>
            <person name="Daum C."/>
            <person name="Ng V."/>
            <person name="Clum A."/>
            <person name="Steindorff A."/>
            <person name="Ohm R."/>
            <person name="Martin F."/>
            <person name="Silar P."/>
            <person name="Natvig D."/>
            <person name="Lalanne C."/>
            <person name="Gautier V."/>
            <person name="Ament-velasquez S.L."/>
            <person name="Kruys A."/>
            <person name="Hutchinson M.I."/>
            <person name="Powell A.J."/>
            <person name="Barry K."/>
            <person name="Miller A.N."/>
            <person name="Grigoriev I.V."/>
            <person name="Debuchy R."/>
            <person name="Gladieux P."/>
            <person name="Thoren M.H."/>
            <person name="Johannesson H."/>
        </authorList>
    </citation>
    <scope>NUCLEOTIDE SEQUENCE</scope>
    <source>
        <strain evidence="1">SMH3391-2</strain>
    </source>
</reference>
<evidence type="ECO:0000313" key="1">
    <source>
        <dbReference type="EMBL" id="KAK0624811.1"/>
    </source>
</evidence>